<name>A0A938YGN9_9ACTN</name>
<dbReference type="AlphaFoldDB" id="A0A938YGN9"/>
<dbReference type="EMBL" id="JAERWL010000010">
    <property type="protein sequence ID" value="MBM9477351.1"/>
    <property type="molecule type" value="Genomic_DNA"/>
</dbReference>
<proteinExistence type="predicted"/>
<accession>A0A938YGN9</accession>
<sequence>MHTDPASHPFLPDRIRSCAARPTVRRTGPHRSTDPEPGDPTGVGRSGRREVGASAGVIAAACAAAVEALRDRLAARLRESALRELGRAVADVLDDPALCWEVVAPGHRDTDPTDGLELDGRGRLECLVPDVGRRDPGLRPGYRVVTSDEIDLAPGRRAALDAWLDRETAARNEQETRAGRPWPRP</sequence>
<evidence type="ECO:0000313" key="2">
    <source>
        <dbReference type="EMBL" id="MBM9477351.1"/>
    </source>
</evidence>
<dbReference type="RefSeq" id="WP_205257465.1">
    <property type="nucleotide sequence ID" value="NZ_BAAAPV010000003.1"/>
</dbReference>
<reference evidence="2" key="1">
    <citation type="submission" date="2021-01" db="EMBL/GenBank/DDBJ databases">
        <title>KCTC 19127 draft genome.</title>
        <authorList>
            <person name="An D."/>
        </authorList>
    </citation>
    <scope>NUCLEOTIDE SEQUENCE</scope>
    <source>
        <strain evidence="2">KCTC 19127</strain>
    </source>
</reference>
<evidence type="ECO:0000256" key="1">
    <source>
        <dbReference type="SAM" id="MobiDB-lite"/>
    </source>
</evidence>
<organism evidence="2 3">
    <name type="scientific">Nakamurella flavida</name>
    <dbReference type="NCBI Taxonomy" id="363630"/>
    <lineage>
        <taxon>Bacteria</taxon>
        <taxon>Bacillati</taxon>
        <taxon>Actinomycetota</taxon>
        <taxon>Actinomycetes</taxon>
        <taxon>Nakamurellales</taxon>
        <taxon>Nakamurellaceae</taxon>
        <taxon>Nakamurella</taxon>
    </lineage>
</organism>
<dbReference type="Proteomes" id="UP000663801">
    <property type="component" value="Unassembled WGS sequence"/>
</dbReference>
<feature type="region of interest" description="Disordered" evidence="1">
    <location>
        <begin position="1"/>
        <end position="49"/>
    </location>
</feature>
<keyword evidence="3" id="KW-1185">Reference proteome</keyword>
<comment type="caution">
    <text evidence="2">The sequence shown here is derived from an EMBL/GenBank/DDBJ whole genome shotgun (WGS) entry which is preliminary data.</text>
</comment>
<protein>
    <submittedName>
        <fullName evidence="2">Uncharacterized protein</fullName>
    </submittedName>
</protein>
<evidence type="ECO:0000313" key="3">
    <source>
        <dbReference type="Proteomes" id="UP000663801"/>
    </source>
</evidence>
<gene>
    <name evidence="2" type="ORF">JL107_12935</name>
</gene>
<feature type="compositionally biased region" description="Basic and acidic residues" evidence="1">
    <location>
        <begin position="1"/>
        <end position="16"/>
    </location>
</feature>